<dbReference type="SMART" id="SM00342">
    <property type="entry name" value="HTH_ARAC"/>
    <property type="match status" value="1"/>
</dbReference>
<accession>A0A6L6PCZ4</accession>
<protein>
    <submittedName>
        <fullName evidence="5">Helix-turn-helix domain-containing protein</fullName>
    </submittedName>
</protein>
<organism evidence="5 6">
    <name type="scientific">Duganella radicis</name>
    <dbReference type="NCBI Taxonomy" id="551988"/>
    <lineage>
        <taxon>Bacteria</taxon>
        <taxon>Pseudomonadati</taxon>
        <taxon>Pseudomonadota</taxon>
        <taxon>Betaproteobacteria</taxon>
        <taxon>Burkholderiales</taxon>
        <taxon>Oxalobacteraceae</taxon>
        <taxon>Telluria group</taxon>
        <taxon>Duganella</taxon>
    </lineage>
</organism>
<dbReference type="Proteomes" id="UP000475582">
    <property type="component" value="Unassembled WGS sequence"/>
</dbReference>
<name>A0A6L6PCZ4_9BURK</name>
<gene>
    <name evidence="5" type="ORF">GM676_05115</name>
</gene>
<evidence type="ECO:0000313" key="5">
    <source>
        <dbReference type="EMBL" id="MTV36962.1"/>
    </source>
</evidence>
<reference evidence="5 6" key="1">
    <citation type="submission" date="2019-11" db="EMBL/GenBank/DDBJ databases">
        <title>Type strains purchased from KCTC, JCM and DSMZ.</title>
        <authorList>
            <person name="Lu H."/>
        </authorList>
    </citation>
    <scope>NUCLEOTIDE SEQUENCE [LARGE SCALE GENOMIC DNA]</scope>
    <source>
        <strain evidence="5 6">KCTC 22382</strain>
    </source>
</reference>
<dbReference type="PANTHER" id="PTHR46796:SF6">
    <property type="entry name" value="ARAC SUBFAMILY"/>
    <property type="match status" value="1"/>
</dbReference>
<dbReference type="InterPro" id="IPR020449">
    <property type="entry name" value="Tscrpt_reg_AraC-type_HTH"/>
</dbReference>
<evidence type="ECO:0000256" key="2">
    <source>
        <dbReference type="ARBA" id="ARBA00023125"/>
    </source>
</evidence>
<evidence type="ECO:0000256" key="3">
    <source>
        <dbReference type="ARBA" id="ARBA00023163"/>
    </source>
</evidence>
<keyword evidence="6" id="KW-1185">Reference proteome</keyword>
<dbReference type="RefSeq" id="WP_155462313.1">
    <property type="nucleotide sequence ID" value="NZ_WNKY01000003.1"/>
</dbReference>
<dbReference type="GO" id="GO:0003700">
    <property type="term" value="F:DNA-binding transcription factor activity"/>
    <property type="evidence" value="ECO:0007669"/>
    <property type="project" value="InterPro"/>
</dbReference>
<sequence length="318" mass="35337">MATAFGDVSISTSSAGYRDRTAFWLTSVERLLIRLESGGDGEQLDATLQGRDFGLFRAASIAANRHAVERTADSIRHDGRDALFVCLMQKGRGFTHQGVECVMHGPGDIVIYDTTRPYGHGFPEDMAMTVLAIPRGVFEPELGPWPPGKLLKIDHGDGPAGWCAQAILRIFESEQVPRPERAAQILTLLGAALRVSRDELRVSRSTLGSLWRAKEYIRQNLSADDLSAESVGRAIGLSARQLSRIFELDGTSVARHVWQMRLARCRDDLLSDQLRHVAVGDIAFRWGFNHLAHFSRSYKRRFGEAPSVTRQRKLAVTL</sequence>
<dbReference type="InterPro" id="IPR009057">
    <property type="entry name" value="Homeodomain-like_sf"/>
</dbReference>
<evidence type="ECO:0000313" key="6">
    <source>
        <dbReference type="Proteomes" id="UP000475582"/>
    </source>
</evidence>
<dbReference type="Gene3D" id="1.10.10.60">
    <property type="entry name" value="Homeodomain-like"/>
    <property type="match status" value="1"/>
</dbReference>
<evidence type="ECO:0000259" key="4">
    <source>
        <dbReference type="PROSITE" id="PS01124"/>
    </source>
</evidence>
<keyword evidence="3" id="KW-0804">Transcription</keyword>
<dbReference type="OrthoDB" id="9178898at2"/>
<keyword evidence="1" id="KW-0805">Transcription regulation</keyword>
<dbReference type="AlphaFoldDB" id="A0A6L6PCZ4"/>
<dbReference type="GO" id="GO:0043565">
    <property type="term" value="F:sequence-specific DNA binding"/>
    <property type="evidence" value="ECO:0007669"/>
    <property type="project" value="InterPro"/>
</dbReference>
<dbReference type="InterPro" id="IPR018060">
    <property type="entry name" value="HTH_AraC"/>
</dbReference>
<keyword evidence="2" id="KW-0238">DNA-binding</keyword>
<dbReference type="Pfam" id="PF14525">
    <property type="entry name" value="AraC_binding_2"/>
    <property type="match status" value="1"/>
</dbReference>
<dbReference type="PANTHER" id="PTHR46796">
    <property type="entry name" value="HTH-TYPE TRANSCRIPTIONAL ACTIVATOR RHAS-RELATED"/>
    <property type="match status" value="1"/>
</dbReference>
<dbReference type="EMBL" id="WNKY01000003">
    <property type="protein sequence ID" value="MTV36962.1"/>
    <property type="molecule type" value="Genomic_DNA"/>
</dbReference>
<comment type="caution">
    <text evidence="5">The sequence shown here is derived from an EMBL/GenBank/DDBJ whole genome shotgun (WGS) entry which is preliminary data.</text>
</comment>
<dbReference type="PRINTS" id="PR00032">
    <property type="entry name" value="HTHARAC"/>
</dbReference>
<dbReference type="SUPFAM" id="SSF46689">
    <property type="entry name" value="Homeodomain-like"/>
    <property type="match status" value="1"/>
</dbReference>
<evidence type="ECO:0000256" key="1">
    <source>
        <dbReference type="ARBA" id="ARBA00023015"/>
    </source>
</evidence>
<dbReference type="Pfam" id="PF12833">
    <property type="entry name" value="HTH_18"/>
    <property type="match status" value="1"/>
</dbReference>
<feature type="domain" description="HTH araC/xylS-type" evidence="4">
    <location>
        <begin position="211"/>
        <end position="312"/>
    </location>
</feature>
<dbReference type="InterPro" id="IPR035418">
    <property type="entry name" value="AraC-bd_2"/>
</dbReference>
<dbReference type="PROSITE" id="PS01124">
    <property type="entry name" value="HTH_ARAC_FAMILY_2"/>
    <property type="match status" value="1"/>
</dbReference>
<dbReference type="InterPro" id="IPR050204">
    <property type="entry name" value="AraC_XylS_family_regulators"/>
</dbReference>
<proteinExistence type="predicted"/>